<dbReference type="Proteomes" id="UP000269721">
    <property type="component" value="Unassembled WGS sequence"/>
</dbReference>
<feature type="compositionally biased region" description="Pro residues" evidence="1">
    <location>
        <begin position="51"/>
        <end position="65"/>
    </location>
</feature>
<proteinExistence type="predicted"/>
<evidence type="ECO:0000313" key="2">
    <source>
        <dbReference type="EMBL" id="RKO85516.1"/>
    </source>
</evidence>
<gene>
    <name evidence="2" type="ORF">BDK51DRAFT_46790</name>
</gene>
<sequence>MTASATENGPAGGDSDCADRHEHAPSHRQVRQPTYSPASATARDGPTLSLPSPPPLPAVGPNPPDPNHRSRAGPGAIHRRPIPSSPAPTSRFLYVSGAPRPWTPDPIRWPEQDWEIDCEVGALAEVEILGRDGFALVRLRMELSGGDADLNTGLVQSHRRSYTGAFVAGTESCSDETRFVCLGRVLRETFTLSPALPPAAGVIAELERIRGRGLGVAESLAVPSREELGKPCYADDDDGVEEGGGEDATEMQCPPTGPHGTVALRDPTCAYGRFRADPCHRRQSGELFVRPS</sequence>
<feature type="compositionally biased region" description="Acidic residues" evidence="1">
    <location>
        <begin position="234"/>
        <end position="249"/>
    </location>
</feature>
<keyword evidence="3" id="KW-1185">Reference proteome</keyword>
<dbReference type="EMBL" id="KZ999000">
    <property type="protein sequence ID" value="RKO85516.1"/>
    <property type="molecule type" value="Genomic_DNA"/>
</dbReference>
<protein>
    <submittedName>
        <fullName evidence="2">Uncharacterized protein</fullName>
    </submittedName>
</protein>
<name>A0A4P9W5Y2_9FUNG</name>
<organism evidence="2 3">
    <name type="scientific">Blyttiomyces helicus</name>
    <dbReference type="NCBI Taxonomy" id="388810"/>
    <lineage>
        <taxon>Eukaryota</taxon>
        <taxon>Fungi</taxon>
        <taxon>Fungi incertae sedis</taxon>
        <taxon>Chytridiomycota</taxon>
        <taxon>Chytridiomycota incertae sedis</taxon>
        <taxon>Chytridiomycetes</taxon>
        <taxon>Chytridiomycetes incertae sedis</taxon>
        <taxon>Blyttiomyces</taxon>
    </lineage>
</organism>
<reference evidence="3" key="1">
    <citation type="journal article" date="2018" name="Nat. Microbiol.">
        <title>Leveraging single-cell genomics to expand the fungal tree of life.</title>
        <authorList>
            <person name="Ahrendt S.R."/>
            <person name="Quandt C.A."/>
            <person name="Ciobanu D."/>
            <person name="Clum A."/>
            <person name="Salamov A."/>
            <person name="Andreopoulos B."/>
            <person name="Cheng J.F."/>
            <person name="Woyke T."/>
            <person name="Pelin A."/>
            <person name="Henrissat B."/>
            <person name="Reynolds N.K."/>
            <person name="Benny G.L."/>
            <person name="Smith M.E."/>
            <person name="James T.Y."/>
            <person name="Grigoriev I.V."/>
        </authorList>
    </citation>
    <scope>NUCLEOTIDE SEQUENCE [LARGE SCALE GENOMIC DNA]</scope>
</reference>
<accession>A0A4P9W5Y2</accession>
<feature type="region of interest" description="Disordered" evidence="1">
    <location>
        <begin position="231"/>
        <end position="260"/>
    </location>
</feature>
<evidence type="ECO:0000313" key="3">
    <source>
        <dbReference type="Proteomes" id="UP000269721"/>
    </source>
</evidence>
<dbReference type="AlphaFoldDB" id="A0A4P9W5Y2"/>
<feature type="region of interest" description="Disordered" evidence="1">
    <location>
        <begin position="1"/>
        <end position="91"/>
    </location>
</feature>
<evidence type="ECO:0000256" key="1">
    <source>
        <dbReference type="SAM" id="MobiDB-lite"/>
    </source>
</evidence>